<evidence type="ECO:0000256" key="11">
    <source>
        <dbReference type="ARBA" id="ARBA00023237"/>
    </source>
</evidence>
<dbReference type="InterPro" id="IPR036942">
    <property type="entry name" value="Beta-barrel_TonB_sf"/>
</dbReference>
<dbReference type="Gene3D" id="2.60.40.1120">
    <property type="entry name" value="Carboxypeptidase-like, regulatory domain"/>
    <property type="match status" value="1"/>
</dbReference>
<keyword evidence="6 14" id="KW-0732">Signal</keyword>
<keyword evidence="10 12" id="KW-0472">Membrane</keyword>
<dbReference type="Proteomes" id="UP000240621">
    <property type="component" value="Unassembled WGS sequence"/>
</dbReference>
<keyword evidence="4" id="KW-0410">Iron transport</keyword>
<gene>
    <name evidence="18" type="ORF">CLV93_11010</name>
    <name evidence="17" type="ORF">JCM18694_19350</name>
</gene>
<evidence type="ECO:0000259" key="15">
    <source>
        <dbReference type="Pfam" id="PF00593"/>
    </source>
</evidence>
<dbReference type="AlphaFoldDB" id="A0A2P8C8D7"/>
<evidence type="ECO:0000313" key="20">
    <source>
        <dbReference type="Proteomes" id="UP000396862"/>
    </source>
</evidence>
<feature type="domain" description="TonB-dependent receptor plug" evidence="16">
    <location>
        <begin position="115"/>
        <end position="243"/>
    </location>
</feature>
<evidence type="ECO:0000256" key="10">
    <source>
        <dbReference type="ARBA" id="ARBA00023136"/>
    </source>
</evidence>
<dbReference type="SUPFAM" id="SSF49464">
    <property type="entry name" value="Carboxypeptidase regulatory domain-like"/>
    <property type="match status" value="1"/>
</dbReference>
<evidence type="ECO:0000313" key="18">
    <source>
        <dbReference type="EMBL" id="PSK81226.1"/>
    </source>
</evidence>
<dbReference type="RefSeq" id="WP_106543224.1">
    <property type="nucleotide sequence ID" value="NZ_BLAU01000001.1"/>
</dbReference>
<keyword evidence="3 12" id="KW-1134">Transmembrane beta strand</keyword>
<dbReference type="Gene3D" id="2.40.170.20">
    <property type="entry name" value="TonB-dependent receptor, beta-barrel domain"/>
    <property type="match status" value="1"/>
</dbReference>
<evidence type="ECO:0000256" key="13">
    <source>
        <dbReference type="RuleBase" id="RU003357"/>
    </source>
</evidence>
<dbReference type="PANTHER" id="PTHR32552:SF68">
    <property type="entry name" value="FERRICHROME OUTER MEMBRANE TRANSPORTER_PHAGE RECEPTOR"/>
    <property type="match status" value="1"/>
</dbReference>
<name>A0A2P8C8D7_9BACT</name>
<dbReference type="InterPro" id="IPR000531">
    <property type="entry name" value="Beta-barrel_TonB"/>
</dbReference>
<comment type="similarity">
    <text evidence="12 13">Belongs to the TonB-dependent receptor family.</text>
</comment>
<dbReference type="NCBIfam" id="TIGR04057">
    <property type="entry name" value="SusC_RagA_signa"/>
    <property type="match status" value="1"/>
</dbReference>
<evidence type="ECO:0000256" key="2">
    <source>
        <dbReference type="ARBA" id="ARBA00022448"/>
    </source>
</evidence>
<evidence type="ECO:0000256" key="5">
    <source>
        <dbReference type="ARBA" id="ARBA00022692"/>
    </source>
</evidence>
<dbReference type="PANTHER" id="PTHR32552">
    <property type="entry name" value="FERRICHROME IRON RECEPTOR-RELATED"/>
    <property type="match status" value="1"/>
</dbReference>
<dbReference type="GO" id="GO:0009279">
    <property type="term" value="C:cell outer membrane"/>
    <property type="evidence" value="ECO:0007669"/>
    <property type="project" value="UniProtKB-SubCell"/>
</dbReference>
<dbReference type="SUPFAM" id="SSF56935">
    <property type="entry name" value="Porins"/>
    <property type="match status" value="1"/>
</dbReference>
<accession>A0A2P8C8D7</accession>
<dbReference type="Pfam" id="PF07715">
    <property type="entry name" value="Plug"/>
    <property type="match status" value="1"/>
</dbReference>
<keyword evidence="9 13" id="KW-0798">TonB box</keyword>
<dbReference type="InterPro" id="IPR023996">
    <property type="entry name" value="TonB-dep_OMP_SusC/RagA"/>
</dbReference>
<reference evidence="18 19" key="1">
    <citation type="submission" date="2018-03" db="EMBL/GenBank/DDBJ databases">
        <title>Genomic Encyclopedia of Archaeal and Bacterial Type Strains, Phase II (KMG-II): from individual species to whole genera.</title>
        <authorList>
            <person name="Goeker M."/>
        </authorList>
    </citation>
    <scope>NUCLEOTIDE SEQUENCE [LARGE SCALE GENOMIC DNA]</scope>
    <source>
        <strain evidence="18 19">DSM 27267</strain>
    </source>
</reference>
<evidence type="ECO:0000313" key="17">
    <source>
        <dbReference type="EMBL" id="GET21689.1"/>
    </source>
</evidence>
<dbReference type="InterPro" id="IPR039426">
    <property type="entry name" value="TonB-dep_rcpt-like"/>
</dbReference>
<sequence length="1032" mass="112750">MRKIVLAFGVCLALISSAYAQHTVTGTVVSESDGQPIPGLTVVEKGVNNGTITDADGNYSITLQSGDATLVFSFVSMETQEIPVNGRSTIDVTMKSKDVAVDEVVVTALGVTREKKSLGYAVSEVKGDEVSTVKDANPINSLSGRVAGVTITQGSFGPGSSSRVIIRGNNSLTGNNQPLYVVDGVPMDNSGFGSANEANTGEYSKSDYGSGIGDINPDDIASISVLKGPNAAALYGSRAANGVIMITTKKGSSRKGIGVSITSNTTFENPMLLPDYQNQYGQGTQGAIPSTVDLLKQSGGSWGPRMDGSSQLYYTGENRPYSPQPDNVKNFFDTGFTTINTLALDGGNDKINMRFSYTNSQINSIIPNSKIERNNFNLRAFAKLTDKLTVDAKATYFKQYGKNRPNLGTEGIMAYLVNIPRNVDINDLKNYQDPVTLSSIGPTSLNSNPYWMVYHDQNKDWKDRFQGFVKIQYAFTDWLSAYVRVGTDMTMMDIERVNQYGHWFYSTGQFSYSESQTQETNADFLFTANKDLTEKINLNASFGGNAMHHTYRGHSVSGSQFRIPSGPPLLSANVVNPGFTPLQEKKINSLYGTVSLSYDRWFYLDGSARNDWSSTLPESNWSYFYPSVSASVLFNDLLKLDNSAMTYSKLRVSWAQVGNDTDPYQLYDTYSLAGVNDSYLGETTMSRSSTKFNPNLKPEQVTSLEFGGEFRFFDNRLHLDMSYYDIKSKNLIMRVPISASTGYSTLLENVGEIENKGFEAMLGATPVRTQNLTWDVSVNFATNKNKLVSLIAGTDNYVFSTTNSGNIIVQGTVGGGFGDIYGTTWARTDDGRVEVNADGLPKSSSDKVYLGNYQPDWTGGLSNTLTYKSFRLSALVDARFGGKVFSGADAGMDGAGTSKRTLQYRDGGVVVDGVLNTGTVDNPVWETNTKQITAQQYWGAVSGIASEYVYDQTNVRLRELSLVWNLPSSWLSSTVVKSASLGVVGRNLFFIYKKVDNFDPESAYSTSSFSQGIVYYPLPTTRSLGFNLNVKF</sequence>
<evidence type="ECO:0000256" key="8">
    <source>
        <dbReference type="ARBA" id="ARBA00023065"/>
    </source>
</evidence>
<feature type="chain" id="PRO_5015196004" evidence="14">
    <location>
        <begin position="21"/>
        <end position="1032"/>
    </location>
</feature>
<evidence type="ECO:0000256" key="1">
    <source>
        <dbReference type="ARBA" id="ARBA00004571"/>
    </source>
</evidence>
<dbReference type="NCBIfam" id="TIGR04056">
    <property type="entry name" value="OMP_RagA_SusC"/>
    <property type="match status" value="1"/>
</dbReference>
<evidence type="ECO:0000256" key="7">
    <source>
        <dbReference type="ARBA" id="ARBA00023004"/>
    </source>
</evidence>
<dbReference type="Pfam" id="PF13715">
    <property type="entry name" value="CarbopepD_reg_2"/>
    <property type="match status" value="1"/>
</dbReference>
<protein>
    <submittedName>
        <fullName evidence="17">SusC/RagA family TonB-linked outer membrane protein</fullName>
    </submittedName>
    <submittedName>
        <fullName evidence="18">TonB-linked SusC/RagA family outer membrane protein</fullName>
    </submittedName>
</protein>
<proteinExistence type="inferred from homology"/>
<keyword evidence="7" id="KW-0408">Iron</keyword>
<dbReference type="Gene3D" id="2.170.130.10">
    <property type="entry name" value="TonB-dependent receptor, plug domain"/>
    <property type="match status" value="1"/>
</dbReference>
<keyword evidence="2 12" id="KW-0813">Transport</keyword>
<keyword evidence="5 12" id="KW-0812">Transmembrane</keyword>
<keyword evidence="11 12" id="KW-0998">Cell outer membrane</keyword>
<dbReference type="Proteomes" id="UP000396862">
    <property type="component" value="Unassembled WGS sequence"/>
</dbReference>
<dbReference type="EMBL" id="BLAU01000001">
    <property type="protein sequence ID" value="GET21689.1"/>
    <property type="molecule type" value="Genomic_DNA"/>
</dbReference>
<dbReference type="InterPro" id="IPR008969">
    <property type="entry name" value="CarboxyPept-like_regulatory"/>
</dbReference>
<keyword evidence="20" id="KW-1185">Reference proteome</keyword>
<feature type="domain" description="TonB-dependent receptor-like beta-barrel" evidence="15">
    <location>
        <begin position="428"/>
        <end position="885"/>
    </location>
</feature>
<evidence type="ECO:0000313" key="19">
    <source>
        <dbReference type="Proteomes" id="UP000240621"/>
    </source>
</evidence>
<dbReference type="EMBL" id="PYGC01000010">
    <property type="protein sequence ID" value="PSK81226.1"/>
    <property type="molecule type" value="Genomic_DNA"/>
</dbReference>
<dbReference type="PROSITE" id="PS52016">
    <property type="entry name" value="TONB_DEPENDENT_REC_3"/>
    <property type="match status" value="1"/>
</dbReference>
<feature type="signal peptide" evidence="14">
    <location>
        <begin position="1"/>
        <end position="20"/>
    </location>
</feature>
<evidence type="ECO:0000259" key="16">
    <source>
        <dbReference type="Pfam" id="PF07715"/>
    </source>
</evidence>
<evidence type="ECO:0000256" key="9">
    <source>
        <dbReference type="ARBA" id="ARBA00023077"/>
    </source>
</evidence>
<dbReference type="Pfam" id="PF00593">
    <property type="entry name" value="TonB_dep_Rec_b-barrel"/>
    <property type="match status" value="1"/>
</dbReference>
<dbReference type="InterPro" id="IPR023997">
    <property type="entry name" value="TonB-dep_OMP_SusC/RagA_CS"/>
</dbReference>
<evidence type="ECO:0000256" key="3">
    <source>
        <dbReference type="ARBA" id="ARBA00022452"/>
    </source>
</evidence>
<dbReference type="InterPro" id="IPR037066">
    <property type="entry name" value="Plug_dom_sf"/>
</dbReference>
<comment type="caution">
    <text evidence="18">The sequence shown here is derived from an EMBL/GenBank/DDBJ whole genome shotgun (WGS) entry which is preliminary data.</text>
</comment>
<evidence type="ECO:0000256" key="12">
    <source>
        <dbReference type="PROSITE-ProRule" id="PRU01360"/>
    </source>
</evidence>
<evidence type="ECO:0000256" key="4">
    <source>
        <dbReference type="ARBA" id="ARBA00022496"/>
    </source>
</evidence>
<organism evidence="18 19">
    <name type="scientific">Prolixibacter denitrificans</name>
    <dbReference type="NCBI Taxonomy" id="1541063"/>
    <lineage>
        <taxon>Bacteria</taxon>
        <taxon>Pseudomonadati</taxon>
        <taxon>Bacteroidota</taxon>
        <taxon>Bacteroidia</taxon>
        <taxon>Marinilabiliales</taxon>
        <taxon>Prolixibacteraceae</taxon>
        <taxon>Prolixibacter</taxon>
    </lineage>
</organism>
<dbReference type="GO" id="GO:0015344">
    <property type="term" value="F:siderophore uptake transmembrane transporter activity"/>
    <property type="evidence" value="ECO:0007669"/>
    <property type="project" value="TreeGrafter"/>
</dbReference>
<evidence type="ECO:0000256" key="6">
    <source>
        <dbReference type="ARBA" id="ARBA00022729"/>
    </source>
</evidence>
<comment type="subcellular location">
    <subcellularLocation>
        <location evidence="1 12">Cell outer membrane</location>
        <topology evidence="1 12">Multi-pass membrane protein</topology>
    </subcellularLocation>
</comment>
<dbReference type="OrthoDB" id="9768177at2"/>
<evidence type="ECO:0000256" key="14">
    <source>
        <dbReference type="SAM" id="SignalP"/>
    </source>
</evidence>
<dbReference type="InterPro" id="IPR012910">
    <property type="entry name" value="Plug_dom"/>
</dbReference>
<reference evidence="17 20" key="2">
    <citation type="submission" date="2019-10" db="EMBL/GenBank/DDBJ databases">
        <title>Prolixibacter strains distinguished by the presence of nitrate reductase genes were adept at nitrate-dependent anaerobic corrosion of metallic iron and carbon steel.</title>
        <authorList>
            <person name="Iino T."/>
            <person name="Shono N."/>
            <person name="Ito K."/>
            <person name="Nakamura R."/>
            <person name="Sueoka K."/>
            <person name="Harayama S."/>
            <person name="Ohkuma M."/>
        </authorList>
    </citation>
    <scope>NUCLEOTIDE SEQUENCE [LARGE SCALE GENOMIC DNA]</scope>
    <source>
        <strain evidence="17 20">MIC1-1</strain>
    </source>
</reference>
<keyword evidence="8" id="KW-0406">Ion transport</keyword>